<comment type="caution">
    <text evidence="2">The sequence shown here is derived from an EMBL/GenBank/DDBJ whole genome shotgun (WGS) entry which is preliminary data.</text>
</comment>
<evidence type="ECO:0000313" key="2">
    <source>
        <dbReference type="EMBL" id="KAK6625558.1"/>
    </source>
</evidence>
<feature type="region of interest" description="Disordered" evidence="1">
    <location>
        <begin position="1"/>
        <end position="20"/>
    </location>
</feature>
<reference evidence="2 3" key="1">
    <citation type="submission" date="2023-10" db="EMBL/GenBank/DDBJ databases">
        <title>Genomes of two closely related lineages of the louse Polyplax serrata with different host specificities.</title>
        <authorList>
            <person name="Martinu J."/>
            <person name="Tarabai H."/>
            <person name="Stefka J."/>
            <person name="Hypsa V."/>
        </authorList>
    </citation>
    <scope>NUCLEOTIDE SEQUENCE [LARGE SCALE GENOMIC DNA]</scope>
    <source>
        <strain evidence="2">HR10_N</strain>
    </source>
</reference>
<feature type="compositionally biased region" description="Acidic residues" evidence="1">
    <location>
        <begin position="7"/>
        <end position="20"/>
    </location>
</feature>
<organism evidence="2 3">
    <name type="scientific">Polyplax serrata</name>
    <name type="common">Common mouse louse</name>
    <dbReference type="NCBI Taxonomy" id="468196"/>
    <lineage>
        <taxon>Eukaryota</taxon>
        <taxon>Metazoa</taxon>
        <taxon>Ecdysozoa</taxon>
        <taxon>Arthropoda</taxon>
        <taxon>Hexapoda</taxon>
        <taxon>Insecta</taxon>
        <taxon>Pterygota</taxon>
        <taxon>Neoptera</taxon>
        <taxon>Paraneoptera</taxon>
        <taxon>Psocodea</taxon>
        <taxon>Troctomorpha</taxon>
        <taxon>Phthiraptera</taxon>
        <taxon>Anoplura</taxon>
        <taxon>Polyplacidae</taxon>
        <taxon>Polyplax</taxon>
    </lineage>
</organism>
<dbReference type="Proteomes" id="UP001372834">
    <property type="component" value="Unassembled WGS sequence"/>
</dbReference>
<dbReference type="AlphaFoldDB" id="A0AAN8P0K1"/>
<gene>
    <name evidence="2" type="ORF">RUM43_005857</name>
</gene>
<evidence type="ECO:0000256" key="1">
    <source>
        <dbReference type="SAM" id="MobiDB-lite"/>
    </source>
</evidence>
<dbReference type="EMBL" id="JAWJWE010000037">
    <property type="protein sequence ID" value="KAK6625558.1"/>
    <property type="molecule type" value="Genomic_DNA"/>
</dbReference>
<evidence type="ECO:0000313" key="3">
    <source>
        <dbReference type="Proteomes" id="UP001372834"/>
    </source>
</evidence>
<sequence length="67" mass="7236">MNILHDDCDDGADDDDDDGGDCGGGVVLKLIKKKLVKMNVNNENIISVNSTNSNTFLCLSMYAVLED</sequence>
<protein>
    <submittedName>
        <fullName evidence="2">Uncharacterized protein</fullName>
    </submittedName>
</protein>
<proteinExistence type="predicted"/>
<accession>A0AAN8P0K1</accession>
<name>A0AAN8P0K1_POLSC</name>